<dbReference type="AlphaFoldDB" id="A0A0F9KF28"/>
<proteinExistence type="predicted"/>
<protein>
    <submittedName>
        <fullName evidence="1">Uncharacterized protein</fullName>
    </submittedName>
</protein>
<evidence type="ECO:0000313" key="1">
    <source>
        <dbReference type="EMBL" id="KKM73286.1"/>
    </source>
</evidence>
<name>A0A0F9KF28_9ZZZZ</name>
<gene>
    <name evidence="1" type="ORF">LCGC14_1412050</name>
</gene>
<organism evidence="1">
    <name type="scientific">marine sediment metagenome</name>
    <dbReference type="NCBI Taxonomy" id="412755"/>
    <lineage>
        <taxon>unclassified sequences</taxon>
        <taxon>metagenomes</taxon>
        <taxon>ecological metagenomes</taxon>
    </lineage>
</organism>
<reference evidence="1" key="1">
    <citation type="journal article" date="2015" name="Nature">
        <title>Complex archaea that bridge the gap between prokaryotes and eukaryotes.</title>
        <authorList>
            <person name="Spang A."/>
            <person name="Saw J.H."/>
            <person name="Jorgensen S.L."/>
            <person name="Zaremba-Niedzwiedzka K."/>
            <person name="Martijn J."/>
            <person name="Lind A.E."/>
            <person name="van Eijk R."/>
            <person name="Schleper C."/>
            <person name="Guy L."/>
            <person name="Ettema T.J."/>
        </authorList>
    </citation>
    <scope>NUCLEOTIDE SEQUENCE</scope>
</reference>
<sequence>MIHRPTLLIPKREKLRVRGMVQVRLIGPDGHLKYFEQGENLVTDHGDEHIGERIALDSQDIITGMRLGTGTTAASKSGAGSFIVTYITTSQEALDAVAVGSDLGGGAGWRQAHICTWIAGDITNAAIAEVALTDETPLTDVAGVAANTVAKFIFAATIDKQVGDSLEVTWNLDVLGA</sequence>
<accession>A0A0F9KF28</accession>
<dbReference type="EMBL" id="LAZR01009325">
    <property type="protein sequence ID" value="KKM73286.1"/>
    <property type="molecule type" value="Genomic_DNA"/>
</dbReference>
<comment type="caution">
    <text evidence="1">The sequence shown here is derived from an EMBL/GenBank/DDBJ whole genome shotgun (WGS) entry which is preliminary data.</text>
</comment>